<proteinExistence type="predicted"/>
<evidence type="ECO:0000313" key="2">
    <source>
        <dbReference type="Proteomes" id="UP001153148"/>
    </source>
</evidence>
<name>A0ABN7NP56_TIMPD</name>
<comment type="caution">
    <text evidence="1">The sequence shown here is derived from an EMBL/GenBank/DDBJ whole genome shotgun (WGS) entry which is preliminary data.</text>
</comment>
<sequence>MESDLGETILSTHDRDLCPNLPVIGCIVYCECDTLNNLTNEIQTHQNTPQNQMRKTRLPLALICPPKMIVSMEIHVASWVSGRFTLPAYPHPSLGALAKFGRAFKEFGYELKENDILYPKLMTKEPVQDDIKPCECKTTPSRPLRSAAWNRAEPPYEHSVRFPSGVRPYNAPRRTTAPCGSFNKLLWYLG</sequence>
<dbReference type="Proteomes" id="UP001153148">
    <property type="component" value="Unassembled WGS sequence"/>
</dbReference>
<dbReference type="EMBL" id="CAJPIN010005015">
    <property type="protein sequence ID" value="CAG2057197.1"/>
    <property type="molecule type" value="Genomic_DNA"/>
</dbReference>
<gene>
    <name evidence="1" type="ORF">TPAB3V08_LOCUS4176</name>
</gene>
<accession>A0ABN7NP56</accession>
<organism evidence="1 2">
    <name type="scientific">Timema podura</name>
    <name type="common">Walking stick</name>
    <dbReference type="NCBI Taxonomy" id="61482"/>
    <lineage>
        <taxon>Eukaryota</taxon>
        <taxon>Metazoa</taxon>
        <taxon>Ecdysozoa</taxon>
        <taxon>Arthropoda</taxon>
        <taxon>Hexapoda</taxon>
        <taxon>Insecta</taxon>
        <taxon>Pterygota</taxon>
        <taxon>Neoptera</taxon>
        <taxon>Polyneoptera</taxon>
        <taxon>Phasmatodea</taxon>
        <taxon>Timematodea</taxon>
        <taxon>Timematoidea</taxon>
        <taxon>Timematidae</taxon>
        <taxon>Timema</taxon>
    </lineage>
</organism>
<protein>
    <submittedName>
        <fullName evidence="1">Uncharacterized protein</fullName>
    </submittedName>
</protein>
<evidence type="ECO:0000313" key="1">
    <source>
        <dbReference type="EMBL" id="CAG2057197.1"/>
    </source>
</evidence>
<reference evidence="1" key="1">
    <citation type="submission" date="2021-03" db="EMBL/GenBank/DDBJ databases">
        <authorList>
            <person name="Tran Van P."/>
        </authorList>
    </citation>
    <scope>NUCLEOTIDE SEQUENCE</scope>
</reference>
<keyword evidence="2" id="KW-1185">Reference proteome</keyword>